<dbReference type="STRING" id="579748.TW81_10470"/>
<dbReference type="PROSITE" id="PS50006">
    <property type="entry name" value="FHA_DOMAIN"/>
    <property type="match status" value="1"/>
</dbReference>
<dbReference type="InterPro" id="IPR008984">
    <property type="entry name" value="SMAD_FHA_dom_sf"/>
</dbReference>
<dbReference type="InterPro" id="IPR000253">
    <property type="entry name" value="FHA_dom"/>
</dbReference>
<dbReference type="EMBL" id="JXXV01000016">
    <property type="protein sequence ID" value="KJY83402.1"/>
    <property type="molecule type" value="Genomic_DNA"/>
</dbReference>
<dbReference type="InterPro" id="IPR046883">
    <property type="entry name" value="T6SS_FHA_C"/>
</dbReference>
<name>A0A0F4NJX6_9VIBR</name>
<protein>
    <submittedName>
        <fullName evidence="2">Signal peptide protein</fullName>
    </submittedName>
</protein>
<dbReference type="CDD" id="cd00060">
    <property type="entry name" value="FHA"/>
    <property type="match status" value="1"/>
</dbReference>
<dbReference type="AlphaFoldDB" id="A0A0F4NJX6"/>
<dbReference type="Proteomes" id="UP000033673">
    <property type="component" value="Unassembled WGS sequence"/>
</dbReference>
<accession>A0A0F4NJX6</accession>
<dbReference type="SMART" id="SM00240">
    <property type="entry name" value="FHA"/>
    <property type="match status" value="1"/>
</dbReference>
<dbReference type="Gene3D" id="2.60.200.20">
    <property type="match status" value="1"/>
</dbReference>
<dbReference type="OrthoDB" id="273564at2"/>
<dbReference type="Pfam" id="PF20232">
    <property type="entry name" value="T6SS_FHA_C"/>
    <property type="match status" value="1"/>
</dbReference>
<dbReference type="RefSeq" id="WP_045955643.1">
    <property type="nucleotide sequence ID" value="NZ_JXXV01000016.1"/>
</dbReference>
<gene>
    <name evidence="2" type="ORF">TW81_10470</name>
</gene>
<dbReference type="SUPFAM" id="SSF49879">
    <property type="entry name" value="SMAD/FHA domain"/>
    <property type="match status" value="1"/>
</dbReference>
<dbReference type="PATRIC" id="fig|579748.3.peg.2155"/>
<reference evidence="2 3" key="1">
    <citation type="journal article" date="2015" name="BMC Genomics">
        <title>Genome mining reveals unlocked bioactive potential of marine Gram-negative bacteria.</title>
        <authorList>
            <person name="Machado H."/>
            <person name="Sonnenschein E.C."/>
            <person name="Melchiorsen J."/>
            <person name="Gram L."/>
        </authorList>
    </citation>
    <scope>NUCLEOTIDE SEQUENCE [LARGE SCALE GENOMIC DNA]</scope>
    <source>
        <strain evidence="2 3">S2757</strain>
    </source>
</reference>
<evidence type="ECO:0000259" key="1">
    <source>
        <dbReference type="PROSITE" id="PS50006"/>
    </source>
</evidence>
<sequence>MAVSIHLISVPTEEVVASRVVYLPESGGTLGRAPACDICLPDQSKRISRTHGEIRLTERGYVLISRGQNSALLNDKSMAREKEYLLNDGDIIKIENYTMLVSTLVSASAKLSAQDDENDIFSQPFELNLNDDDTEFLDQTDAPQPKQSNTVFSHKNVLSDDPFAADPFEDIESEQIAAHIEVDEVEHEEPYKQPVDLEYFPVNASNQGTQLEASIEKLLTLSEKNQQYLNNPMLHHDALFDALEKTVDQFLVDFSPHALEEQFSEYLSGGLFSSKEKKYWNIYRKHFKHRQKNGDFRRQFKALFLENMQKQREDN</sequence>
<keyword evidence="3" id="KW-1185">Reference proteome</keyword>
<proteinExistence type="predicted"/>
<evidence type="ECO:0000313" key="2">
    <source>
        <dbReference type="EMBL" id="KJY83402.1"/>
    </source>
</evidence>
<evidence type="ECO:0000313" key="3">
    <source>
        <dbReference type="Proteomes" id="UP000033673"/>
    </source>
</evidence>
<feature type="domain" description="FHA" evidence="1">
    <location>
        <begin position="28"/>
        <end position="78"/>
    </location>
</feature>
<organism evidence="2 3">
    <name type="scientific">Vibrio galatheae</name>
    <dbReference type="NCBI Taxonomy" id="579748"/>
    <lineage>
        <taxon>Bacteria</taxon>
        <taxon>Pseudomonadati</taxon>
        <taxon>Pseudomonadota</taxon>
        <taxon>Gammaproteobacteria</taxon>
        <taxon>Vibrionales</taxon>
        <taxon>Vibrionaceae</taxon>
        <taxon>Vibrio</taxon>
    </lineage>
</organism>
<dbReference type="Pfam" id="PF00498">
    <property type="entry name" value="FHA"/>
    <property type="match status" value="1"/>
</dbReference>
<comment type="caution">
    <text evidence="2">The sequence shown here is derived from an EMBL/GenBank/DDBJ whole genome shotgun (WGS) entry which is preliminary data.</text>
</comment>